<dbReference type="AlphaFoldDB" id="A0A6J4L8G7"/>
<feature type="transmembrane region" description="Helical" evidence="1">
    <location>
        <begin position="38"/>
        <end position="57"/>
    </location>
</feature>
<evidence type="ECO:0000313" key="2">
    <source>
        <dbReference type="EMBL" id="CAA9326695.1"/>
    </source>
</evidence>
<reference evidence="2" key="1">
    <citation type="submission" date="2020-02" db="EMBL/GenBank/DDBJ databases">
        <authorList>
            <person name="Meier V. D."/>
        </authorList>
    </citation>
    <scope>NUCLEOTIDE SEQUENCE</scope>
    <source>
        <strain evidence="2">AVDCRST_MAG56</strain>
    </source>
</reference>
<proteinExistence type="predicted"/>
<protein>
    <recommendedName>
        <fullName evidence="3">Lipoprotein</fullName>
    </recommendedName>
</protein>
<dbReference type="PROSITE" id="PS51257">
    <property type="entry name" value="PROKAR_LIPOPROTEIN"/>
    <property type="match status" value="1"/>
</dbReference>
<dbReference type="EMBL" id="CADCTQ010000600">
    <property type="protein sequence ID" value="CAA9326695.1"/>
    <property type="molecule type" value="Genomic_DNA"/>
</dbReference>
<keyword evidence="1" id="KW-1133">Transmembrane helix</keyword>
<sequence>MKPIFRHIFPFGASLLSLLFVLLAGCSTQGRVRPSFTYAFFGTFLIMIVAVVIATVVTRRAKQHGKED</sequence>
<organism evidence="2">
    <name type="scientific">uncultured Cytophagales bacterium</name>
    <dbReference type="NCBI Taxonomy" id="158755"/>
    <lineage>
        <taxon>Bacteria</taxon>
        <taxon>Pseudomonadati</taxon>
        <taxon>Bacteroidota</taxon>
        <taxon>Sphingobacteriia</taxon>
        <taxon>Sphingobacteriales</taxon>
        <taxon>environmental samples</taxon>
    </lineage>
</organism>
<gene>
    <name evidence="2" type="ORF">AVDCRST_MAG56-7217</name>
</gene>
<keyword evidence="1" id="KW-0472">Membrane</keyword>
<accession>A0A6J4L8G7</accession>
<name>A0A6J4L8G7_9SPHI</name>
<evidence type="ECO:0008006" key="3">
    <source>
        <dbReference type="Google" id="ProtNLM"/>
    </source>
</evidence>
<keyword evidence="1" id="KW-0812">Transmembrane</keyword>
<evidence type="ECO:0000256" key="1">
    <source>
        <dbReference type="SAM" id="Phobius"/>
    </source>
</evidence>